<accession>A0ABV2WSV8</accession>
<evidence type="ECO:0000313" key="3">
    <source>
        <dbReference type="Proteomes" id="UP001550628"/>
    </source>
</evidence>
<proteinExistence type="predicted"/>
<dbReference type="EMBL" id="JBEYBF010000012">
    <property type="protein sequence ID" value="MEU1953969.1"/>
    <property type="molecule type" value="Genomic_DNA"/>
</dbReference>
<comment type="caution">
    <text evidence="2">The sequence shown here is derived from an EMBL/GenBank/DDBJ whole genome shotgun (WGS) entry which is preliminary data.</text>
</comment>
<protein>
    <submittedName>
        <fullName evidence="2">Uncharacterized protein</fullName>
    </submittedName>
</protein>
<name>A0ABV2WSV8_9NOCA</name>
<evidence type="ECO:0000256" key="1">
    <source>
        <dbReference type="SAM" id="MobiDB-lite"/>
    </source>
</evidence>
<organism evidence="2 3">
    <name type="scientific">Nocardia rhamnosiphila</name>
    <dbReference type="NCBI Taxonomy" id="426716"/>
    <lineage>
        <taxon>Bacteria</taxon>
        <taxon>Bacillati</taxon>
        <taxon>Actinomycetota</taxon>
        <taxon>Actinomycetes</taxon>
        <taxon>Mycobacteriales</taxon>
        <taxon>Nocardiaceae</taxon>
        <taxon>Nocardia</taxon>
    </lineage>
</organism>
<reference evidence="2 3" key="1">
    <citation type="submission" date="2024-06" db="EMBL/GenBank/DDBJ databases">
        <title>The Natural Products Discovery Center: Release of the First 8490 Sequenced Strains for Exploring Actinobacteria Biosynthetic Diversity.</title>
        <authorList>
            <person name="Kalkreuter E."/>
            <person name="Kautsar S.A."/>
            <person name="Yang D."/>
            <person name="Bader C.D."/>
            <person name="Teijaro C.N."/>
            <person name="Fluegel L."/>
            <person name="Davis C.M."/>
            <person name="Simpson J.R."/>
            <person name="Lauterbach L."/>
            <person name="Steele A.D."/>
            <person name="Gui C."/>
            <person name="Meng S."/>
            <person name="Li G."/>
            <person name="Viehrig K."/>
            <person name="Ye F."/>
            <person name="Su P."/>
            <person name="Kiefer A.F."/>
            <person name="Nichols A."/>
            <person name="Cepeda A.J."/>
            <person name="Yan W."/>
            <person name="Fan B."/>
            <person name="Jiang Y."/>
            <person name="Adhikari A."/>
            <person name="Zheng C.-J."/>
            <person name="Schuster L."/>
            <person name="Cowan T.M."/>
            <person name="Smanski M.J."/>
            <person name="Chevrette M.G."/>
            <person name="De Carvalho L.P.S."/>
            <person name="Shen B."/>
        </authorList>
    </citation>
    <scope>NUCLEOTIDE SEQUENCE [LARGE SCALE GENOMIC DNA]</scope>
    <source>
        <strain evidence="2 3">NPDC019708</strain>
    </source>
</reference>
<keyword evidence="3" id="KW-1185">Reference proteome</keyword>
<dbReference type="RefSeq" id="WP_356959101.1">
    <property type="nucleotide sequence ID" value="NZ_JBEYBD010000023.1"/>
</dbReference>
<feature type="region of interest" description="Disordered" evidence="1">
    <location>
        <begin position="42"/>
        <end position="77"/>
    </location>
</feature>
<gene>
    <name evidence="2" type="ORF">ABZ510_19150</name>
</gene>
<evidence type="ECO:0000313" key="2">
    <source>
        <dbReference type="EMBL" id="MEU1953969.1"/>
    </source>
</evidence>
<dbReference type="Proteomes" id="UP001550628">
    <property type="component" value="Unassembled WGS sequence"/>
</dbReference>
<sequence length="287" mass="31173">MRRVLAEMHRRAHAAVVGFGRASEQPLRKTSDALDLAAGTLEGSARGIPGGGPGRQDDGLEGAPGRGSPESTPGTADPALIVADELHRIHLSGARAMWTNFLPRFISNRKFEQWITARTEGPLPRLDAGSGWNCWEMILWVAADKGVLTHAQIRKQYASILGRRAQRNRQQGFLPQEFPKQMRKTMLPHGTQDLDMSDPDGPRPGRSDLLVWHGLGEGNAHTAMATGRLIGPERDPEVYSSWPPPTGPLVPGTVTDAVQITTVNALTPYADGQGIPAQPIRYGRGPW</sequence>